<dbReference type="PANTHER" id="PTHR44019:SF8">
    <property type="entry name" value="POC1 CENTRIOLAR PROTEIN HOMOLOG"/>
    <property type="match status" value="1"/>
</dbReference>
<feature type="repeat" description="WD" evidence="3">
    <location>
        <begin position="1260"/>
        <end position="1301"/>
    </location>
</feature>
<name>A0A1C7MGX2_GRIFR</name>
<dbReference type="InterPro" id="IPR056884">
    <property type="entry name" value="NPHP3-like_N"/>
</dbReference>
<dbReference type="Pfam" id="PF24883">
    <property type="entry name" value="NPHP3_N"/>
    <property type="match status" value="1"/>
</dbReference>
<dbReference type="InterPro" id="IPR036322">
    <property type="entry name" value="WD40_repeat_dom_sf"/>
</dbReference>
<gene>
    <name evidence="6" type="primary">HET-E1_0</name>
    <name evidence="6" type="ORF">A0H81_05017</name>
</gene>
<dbReference type="PANTHER" id="PTHR44019">
    <property type="entry name" value="WD REPEAT-CONTAINING PROTEIN 55"/>
    <property type="match status" value="1"/>
</dbReference>
<dbReference type="SMART" id="SM00320">
    <property type="entry name" value="WD40"/>
    <property type="match status" value="13"/>
</dbReference>
<dbReference type="InterPro" id="IPR011047">
    <property type="entry name" value="Quinoprotein_ADH-like_sf"/>
</dbReference>
<feature type="repeat" description="WD" evidence="3">
    <location>
        <begin position="855"/>
        <end position="896"/>
    </location>
</feature>
<accession>A0A1C7MGX2</accession>
<dbReference type="PROSITE" id="PS50294">
    <property type="entry name" value="WD_REPEATS_REGION"/>
    <property type="match status" value="7"/>
</dbReference>
<feature type="repeat" description="WD" evidence="3">
    <location>
        <begin position="1302"/>
        <end position="1343"/>
    </location>
</feature>
<dbReference type="InterPro" id="IPR015943">
    <property type="entry name" value="WD40/YVTN_repeat-like_dom_sf"/>
</dbReference>
<dbReference type="GO" id="GO:0007166">
    <property type="term" value="P:cell surface receptor signaling pathway"/>
    <property type="evidence" value="ECO:0007669"/>
    <property type="project" value="InterPro"/>
</dbReference>
<dbReference type="OMA" id="RIWINEQ"/>
<feature type="region of interest" description="Disordered" evidence="4">
    <location>
        <begin position="1092"/>
        <end position="1111"/>
    </location>
</feature>
<dbReference type="InterPro" id="IPR027417">
    <property type="entry name" value="P-loop_NTPase"/>
</dbReference>
<dbReference type="OrthoDB" id="2658414at2759"/>
<feature type="repeat" description="WD" evidence="3">
    <location>
        <begin position="897"/>
        <end position="929"/>
    </location>
</feature>
<evidence type="ECO:0000256" key="4">
    <source>
        <dbReference type="SAM" id="MobiDB-lite"/>
    </source>
</evidence>
<feature type="repeat" description="WD" evidence="3">
    <location>
        <begin position="979"/>
        <end position="1020"/>
    </location>
</feature>
<sequence length="1512" mass="168195">MQALVEYARGYRSPLSYPPHLLSPLLYLSVRTNMLKGPKATEAKSLALSVLQTCLTVLQDVATDVGVPGLGSAVGGLSTIIDMIQATSANTERVKSLTEYVKNLTTVVANPLSQCHADVSPAMNDRIHRLISAFILVAKDMQVMKQRPLFKRFLGSKDGAGEIIGFMERIERSIRVFMIEGMFAIEFVSNDHARFSKESSQRIEAKLSEIHEAIQRLSIQSQRYRYATKAQYNSLHRTACLASTRTEILDQIGEWISARLHRSHHIPEDNTEIFWLNGFAGTGKTTIAYTVANVCQRWNILGASFFCSRDDAECSDSTLIFTTIAVQLASFCPEFQSHLLKVLSSGSQFPHDNVLRQLKELIVDPLAQVRGVFPPCVVVVDALDECKDPHSMSLILSALADYILQLYPLVFVIMSRPEHGISAQFRQRRLSHATDRLVLHDVPLENVSRDIKYYLEASFPRIKSTFMVPDGWPSPEAIEVLTERSAGLFIYAATAVRFIEDLRYSNPPGQLRRLLASTASSPTTLLDTLYNEILTAACPEPSPELINRLKTILGSIILIRSPLSMPNLEKLLGLEPCIVQYTLTSLRSVLSIPDGVDEAIRVIHPTFAEFLLRCDNPNFFIDQQTQHTLLLQCCLKVMTTNLRHDICGLRDPSRLNNEVTDVANRIARSVPPYLQYACLHWAAHLRVHQHLDDILLSLLDEFASKYLVFWVEVCSLLGRLDDAARTLHEVCPTLMSITPRVSEIVALMIDCERFIVMFFPSISASSLQIYYSALPFTPNQTKLRISYQDTLIPGGAVTVRREESKNWSQNLPIDSAHGEVSSLAFSPDGRSFVSGGDDSMVRIWTTDTHIPLATLSGHTNWVRPVTWSRDGNLIASGSRDNTVRIWDARVGTVVRILEGHTGSVWSVAFSPDGTTVVSGSGDHTVKMWKASVCQLTFKGHTDSVNSVAFSRDGKHIASGSTDGTVRLWDPLGIIPPRILMAHSDVVCSVVFSPDDTRLFSGGYEHALAIWDIDTGELTRRIETTGPIYVIAFSDDPSNVIFASGDAVYMMDITTGALLQTLIGRSVLAAAYSPDGTRILSSDENGLIQVWDTADDRSNSGPPESNASPHVSAAAFSSDGTRFALAYGTTLKIWDADTLTEVHSFESTHDGDDAVESLIFTRDSMRLLALSRSRACMWDLTTGAKTLDRALRNNALWWGMKGMKRMWESLIGCSPHTYNCHSGTFMLSYDETRLLSAAIKERDQHVVELWNVRTGEHVRTFTSHFGTSTPVAFSLDGFRIVSQLESRSIGIWDVETGALLHKCEGHEHLVCAVTFSPDGHLIASGSVDHTARVWDASTGEQLKVLKGHTIPVHSIAFSADGHCIFSGSWDDTIMVWDVDTGAPLHTFAFHGSEPWFRSLRFTSDGCEIIIGSENRAIRMWRGESAEANNPNLPPFERAALGRRTWPAYWMERDGWLFSFTLSQVRRLCWIPVEWRNWLASQGDMIVLRSINGAAVILDFAVLQTYLDSLESER</sequence>
<evidence type="ECO:0000256" key="1">
    <source>
        <dbReference type="ARBA" id="ARBA00022574"/>
    </source>
</evidence>
<feature type="repeat" description="WD" evidence="3">
    <location>
        <begin position="1344"/>
        <end position="1385"/>
    </location>
</feature>
<dbReference type="Gene3D" id="3.40.50.300">
    <property type="entry name" value="P-loop containing nucleotide triphosphate hydrolases"/>
    <property type="match status" value="1"/>
</dbReference>
<dbReference type="PROSITE" id="PS00678">
    <property type="entry name" value="WD_REPEATS_1"/>
    <property type="match status" value="2"/>
</dbReference>
<protein>
    <submittedName>
        <fullName evidence="6">Vegetative incompatibility protein HET-E-1</fullName>
    </submittedName>
</protein>
<dbReference type="PROSITE" id="PS50082">
    <property type="entry name" value="WD_REPEATS_2"/>
    <property type="match status" value="9"/>
</dbReference>
<keyword evidence="1 3" id="KW-0853">WD repeat</keyword>
<organism evidence="6 7">
    <name type="scientific">Grifola frondosa</name>
    <name type="common">Maitake</name>
    <name type="synonym">Polyporus frondosus</name>
    <dbReference type="NCBI Taxonomy" id="5627"/>
    <lineage>
        <taxon>Eukaryota</taxon>
        <taxon>Fungi</taxon>
        <taxon>Dikarya</taxon>
        <taxon>Basidiomycota</taxon>
        <taxon>Agaricomycotina</taxon>
        <taxon>Agaricomycetes</taxon>
        <taxon>Polyporales</taxon>
        <taxon>Grifolaceae</taxon>
        <taxon>Grifola</taxon>
    </lineage>
</organism>
<proteinExistence type="predicted"/>
<dbReference type="SUPFAM" id="SSF50998">
    <property type="entry name" value="Quinoprotein alcohol dehydrogenase-like"/>
    <property type="match status" value="1"/>
</dbReference>
<evidence type="ECO:0000313" key="7">
    <source>
        <dbReference type="Proteomes" id="UP000092993"/>
    </source>
</evidence>
<dbReference type="Gene3D" id="2.130.10.10">
    <property type="entry name" value="YVTN repeat-like/Quinoprotein amine dehydrogenase"/>
    <property type="match status" value="5"/>
</dbReference>
<dbReference type="CDD" id="cd00200">
    <property type="entry name" value="WD40"/>
    <property type="match status" value="2"/>
</dbReference>
<dbReference type="Gene3D" id="1.20.930.20">
    <property type="entry name" value="Adaptor protein Cbl, N-terminal domain"/>
    <property type="match status" value="1"/>
</dbReference>
<dbReference type="Proteomes" id="UP000092993">
    <property type="component" value="Unassembled WGS sequence"/>
</dbReference>
<evidence type="ECO:0000313" key="6">
    <source>
        <dbReference type="EMBL" id="OBZ75606.1"/>
    </source>
</evidence>
<dbReference type="InterPro" id="IPR059179">
    <property type="entry name" value="MLKL-like_MCAfunc"/>
</dbReference>
<dbReference type="InterPro" id="IPR036537">
    <property type="entry name" value="Adaptor_Cbl_N_dom_sf"/>
</dbReference>
<comment type="caution">
    <text evidence="6">The sequence shown here is derived from an EMBL/GenBank/DDBJ whole genome shotgun (WGS) entry which is preliminary data.</text>
</comment>
<dbReference type="SUPFAM" id="SSF52540">
    <property type="entry name" value="P-loop containing nucleoside triphosphate hydrolases"/>
    <property type="match status" value="1"/>
</dbReference>
<keyword evidence="2" id="KW-0677">Repeat</keyword>
<dbReference type="PRINTS" id="PR00320">
    <property type="entry name" value="GPROTEINBRPT"/>
</dbReference>
<feature type="repeat" description="WD" evidence="3">
    <location>
        <begin position="813"/>
        <end position="854"/>
    </location>
</feature>
<dbReference type="Pfam" id="PF00400">
    <property type="entry name" value="WD40"/>
    <property type="match status" value="9"/>
</dbReference>
<dbReference type="InterPro" id="IPR020472">
    <property type="entry name" value="WD40_PAC1"/>
</dbReference>
<dbReference type="STRING" id="5627.A0A1C7MGX2"/>
<dbReference type="InterPro" id="IPR050505">
    <property type="entry name" value="WDR55/POC1"/>
</dbReference>
<feature type="repeat" description="WD" evidence="3">
    <location>
        <begin position="937"/>
        <end position="969"/>
    </location>
</feature>
<evidence type="ECO:0000259" key="5">
    <source>
        <dbReference type="Pfam" id="PF24883"/>
    </source>
</evidence>
<evidence type="ECO:0000256" key="3">
    <source>
        <dbReference type="PROSITE-ProRule" id="PRU00221"/>
    </source>
</evidence>
<dbReference type="InterPro" id="IPR001680">
    <property type="entry name" value="WD40_rpt"/>
</dbReference>
<reference evidence="6 7" key="1">
    <citation type="submission" date="2016-03" db="EMBL/GenBank/DDBJ databases">
        <title>Whole genome sequencing of Grifola frondosa 9006-11.</title>
        <authorList>
            <person name="Min B."/>
            <person name="Park H."/>
            <person name="Kim J.-G."/>
            <person name="Cho H."/>
            <person name="Oh Y.-L."/>
            <person name="Kong W.-S."/>
            <person name="Choi I.-G."/>
        </authorList>
    </citation>
    <scope>NUCLEOTIDE SEQUENCE [LARGE SCALE GENOMIC DNA]</scope>
    <source>
        <strain evidence="6 7">9006-11</strain>
    </source>
</reference>
<dbReference type="SUPFAM" id="SSF50978">
    <property type="entry name" value="WD40 repeat-like"/>
    <property type="match status" value="1"/>
</dbReference>
<keyword evidence="7" id="KW-1185">Reference proteome</keyword>
<feature type="domain" description="Nephrocystin 3-like N-terminal" evidence="5">
    <location>
        <begin position="253"/>
        <end position="416"/>
    </location>
</feature>
<feature type="repeat" description="WD" evidence="3">
    <location>
        <begin position="1066"/>
        <end position="1091"/>
    </location>
</feature>
<feature type="compositionally biased region" description="Polar residues" evidence="4">
    <location>
        <begin position="1098"/>
        <end position="1108"/>
    </location>
</feature>
<dbReference type="InterPro" id="IPR019775">
    <property type="entry name" value="WD40_repeat_CS"/>
</dbReference>
<dbReference type="CDD" id="cd21037">
    <property type="entry name" value="MLKL_NTD"/>
    <property type="match status" value="1"/>
</dbReference>
<evidence type="ECO:0000256" key="2">
    <source>
        <dbReference type="ARBA" id="ARBA00022737"/>
    </source>
</evidence>
<dbReference type="EMBL" id="LUGG01000004">
    <property type="protein sequence ID" value="OBZ75606.1"/>
    <property type="molecule type" value="Genomic_DNA"/>
</dbReference>